<comment type="similarity">
    <text evidence="1">In the C-terminal section; belongs to the class-I pyridoxal-phosphate-dependent aminotransferase family.</text>
</comment>
<dbReference type="PANTHER" id="PTHR46577:SF1">
    <property type="entry name" value="HTH-TYPE TRANSCRIPTIONAL REGULATORY PROTEIN GABR"/>
    <property type="match status" value="1"/>
</dbReference>
<keyword evidence="4" id="KW-0238">DNA-binding</keyword>
<dbReference type="SMART" id="SM00345">
    <property type="entry name" value="HTH_GNTR"/>
    <property type="match status" value="1"/>
</dbReference>
<keyword evidence="5" id="KW-0804">Transcription</keyword>
<dbReference type="Gene3D" id="1.10.10.10">
    <property type="entry name" value="Winged helix-like DNA-binding domain superfamily/Winged helix DNA-binding domain"/>
    <property type="match status" value="1"/>
</dbReference>
<reference key="1">
    <citation type="submission" date="2017-08" db="EMBL/GenBank/DDBJ databases">
        <title>A dynamic microbial community with high functional redundancy inhabits the cold, oxic subseafloor aquifer.</title>
        <authorList>
            <person name="Tully B.J."/>
            <person name="Wheat C.G."/>
            <person name="Glazer B.T."/>
            <person name="Huber J.A."/>
        </authorList>
    </citation>
    <scope>NUCLEOTIDE SEQUENCE [LARGE SCALE GENOMIC DNA]</scope>
</reference>
<dbReference type="GO" id="GO:0030170">
    <property type="term" value="F:pyridoxal phosphate binding"/>
    <property type="evidence" value="ECO:0007669"/>
    <property type="project" value="InterPro"/>
</dbReference>
<keyword evidence="2" id="KW-0663">Pyridoxal phosphate</keyword>
<dbReference type="InterPro" id="IPR004839">
    <property type="entry name" value="Aminotransferase_I/II_large"/>
</dbReference>
<name>A0A2A4YY59_9PROT</name>
<dbReference type="InterPro" id="IPR015421">
    <property type="entry name" value="PyrdxlP-dep_Trfase_major"/>
</dbReference>
<proteinExistence type="inferred from homology"/>
<dbReference type="SUPFAM" id="SSF46785">
    <property type="entry name" value="Winged helix' DNA-binding domain"/>
    <property type="match status" value="1"/>
</dbReference>
<protein>
    <recommendedName>
        <fullName evidence="6">HTH gntR-type domain-containing protein</fullName>
    </recommendedName>
</protein>
<dbReference type="InterPro" id="IPR036388">
    <property type="entry name" value="WH-like_DNA-bd_sf"/>
</dbReference>
<accession>A0A2A4YY59</accession>
<evidence type="ECO:0000313" key="7">
    <source>
        <dbReference type="EMBL" id="PCI99803.1"/>
    </source>
</evidence>
<sequence length="503" mass="56140">MAQNSNFDIQALLTSQPDQNLPQWRRLYQQIKSAILTHKLKADLRLPASRTLAKQLSLSRNTIISAFDQLIAEGYLVTKPGSGTFVANISPDQALFTPNKKPQTNHNSLNLSQRGREITSVKRANFNQVWRYTPFQSGLPDLTQFPRAEFAKILSHVTKTAAIDQLDYDYSGGLKPFKQAIATYLGASRGVICAPEQVLIVSGSQAALDLTARLMIDIGDDIWFEHPGYGGAHSVFAAAGANFHAMPIIDDEHQFQTAIKSCPNPKLAYITPSHQHPTGATMSLKNRQTMLQLAEERNFWLIEDDYDSEYRYDGRPIAALQGLDQSHRTIYIGTFSKILSPALRCAYMVLPPQLVEPFNAALFNAGINVPNIIQLALTEFINSGQFTSHIRKMRVLYNTRRMALLDAIDEHLSDYIKPMSTNAGMHFAVKIIHPKLQKLGDEKIAETLRQNNISIRALSLYGLTPLSPEQQGLLLGFAPFTPRQLTQATLKMADIFAKLCQHP</sequence>
<dbReference type="InterPro" id="IPR000524">
    <property type="entry name" value="Tscrpt_reg_HTH_GntR"/>
</dbReference>
<evidence type="ECO:0000259" key="6">
    <source>
        <dbReference type="PROSITE" id="PS50949"/>
    </source>
</evidence>
<dbReference type="Gene3D" id="3.40.640.10">
    <property type="entry name" value="Type I PLP-dependent aspartate aminotransferase-like (Major domain)"/>
    <property type="match status" value="1"/>
</dbReference>
<dbReference type="GO" id="GO:0003677">
    <property type="term" value="F:DNA binding"/>
    <property type="evidence" value="ECO:0007669"/>
    <property type="project" value="UniProtKB-KW"/>
</dbReference>
<dbReference type="PRINTS" id="PR00035">
    <property type="entry name" value="HTHGNTR"/>
</dbReference>
<dbReference type="CDD" id="cd00609">
    <property type="entry name" value="AAT_like"/>
    <property type="match status" value="1"/>
</dbReference>
<dbReference type="AlphaFoldDB" id="A0A2A4YY59"/>
<dbReference type="PANTHER" id="PTHR46577">
    <property type="entry name" value="HTH-TYPE TRANSCRIPTIONAL REGULATORY PROTEIN GABR"/>
    <property type="match status" value="1"/>
</dbReference>
<dbReference type="Pfam" id="PF00155">
    <property type="entry name" value="Aminotran_1_2"/>
    <property type="match status" value="1"/>
</dbReference>
<dbReference type="InterPro" id="IPR036390">
    <property type="entry name" value="WH_DNA-bd_sf"/>
</dbReference>
<organism evidence="7">
    <name type="scientific">OCS116 cluster bacterium</name>
    <dbReference type="NCBI Taxonomy" id="2030921"/>
    <lineage>
        <taxon>Bacteria</taxon>
        <taxon>Pseudomonadati</taxon>
        <taxon>Pseudomonadota</taxon>
        <taxon>Alphaproteobacteria</taxon>
        <taxon>OCS116 cluster</taxon>
    </lineage>
</organism>
<evidence type="ECO:0000256" key="4">
    <source>
        <dbReference type="ARBA" id="ARBA00023125"/>
    </source>
</evidence>
<dbReference type="GO" id="GO:0003700">
    <property type="term" value="F:DNA-binding transcription factor activity"/>
    <property type="evidence" value="ECO:0007669"/>
    <property type="project" value="InterPro"/>
</dbReference>
<dbReference type="InterPro" id="IPR051446">
    <property type="entry name" value="HTH_trans_reg/aminotransferase"/>
</dbReference>
<dbReference type="SUPFAM" id="SSF53383">
    <property type="entry name" value="PLP-dependent transferases"/>
    <property type="match status" value="1"/>
</dbReference>
<gene>
    <name evidence="7" type="ORF">COB13_11190</name>
</gene>
<keyword evidence="3" id="KW-0805">Transcription regulation</keyword>
<dbReference type="PROSITE" id="PS50949">
    <property type="entry name" value="HTH_GNTR"/>
    <property type="match status" value="1"/>
</dbReference>
<dbReference type="EMBL" id="NVUS01000014">
    <property type="protein sequence ID" value="PCI99803.1"/>
    <property type="molecule type" value="Genomic_DNA"/>
</dbReference>
<dbReference type="CDD" id="cd07377">
    <property type="entry name" value="WHTH_GntR"/>
    <property type="match status" value="1"/>
</dbReference>
<dbReference type="Pfam" id="PF00392">
    <property type="entry name" value="GntR"/>
    <property type="match status" value="1"/>
</dbReference>
<evidence type="ECO:0000256" key="5">
    <source>
        <dbReference type="ARBA" id="ARBA00023163"/>
    </source>
</evidence>
<comment type="caution">
    <text evidence="7">The sequence shown here is derived from an EMBL/GenBank/DDBJ whole genome shotgun (WGS) entry which is preliminary data.</text>
</comment>
<evidence type="ECO:0000256" key="1">
    <source>
        <dbReference type="ARBA" id="ARBA00005384"/>
    </source>
</evidence>
<reference evidence="7" key="2">
    <citation type="journal article" date="2018" name="ISME J.">
        <title>A dynamic microbial community with high functional redundancy inhabits the cold, oxic subseafloor aquifer.</title>
        <authorList>
            <person name="Tully B.J."/>
            <person name="Wheat C.G."/>
            <person name="Glazer B.T."/>
            <person name="Huber J.A."/>
        </authorList>
    </citation>
    <scope>NUCLEOTIDE SEQUENCE</scope>
    <source>
        <strain evidence="7">NORP83</strain>
    </source>
</reference>
<evidence type="ECO:0000256" key="3">
    <source>
        <dbReference type="ARBA" id="ARBA00023015"/>
    </source>
</evidence>
<evidence type="ECO:0000256" key="2">
    <source>
        <dbReference type="ARBA" id="ARBA00022898"/>
    </source>
</evidence>
<dbReference type="InterPro" id="IPR015424">
    <property type="entry name" value="PyrdxlP-dep_Trfase"/>
</dbReference>
<feature type="domain" description="HTH gntR-type" evidence="6">
    <location>
        <begin position="21"/>
        <end position="89"/>
    </location>
</feature>